<accession>A0A9P4LLX3</accession>
<dbReference type="GO" id="GO:0072546">
    <property type="term" value="C:EMC complex"/>
    <property type="evidence" value="ECO:0007669"/>
    <property type="project" value="TreeGrafter"/>
</dbReference>
<sequence>MSFLGPILNTLGALFLTHAVYSAHEHTTAFSSSPLPTDITLELLFSIVLLSTGIVISAQPLRPIETAKWAGQLSREGRKPDGQYTREGEAVLSEGDPYAFLGLDGGLGKGEGRKGFWDARGKRKEYEEWVRGKGE</sequence>
<reference evidence="6" key="1">
    <citation type="journal article" date="2020" name="Stud. Mycol.">
        <title>101 Dothideomycetes genomes: a test case for predicting lifestyles and emergence of pathogens.</title>
        <authorList>
            <person name="Haridas S."/>
            <person name="Albert R."/>
            <person name="Binder M."/>
            <person name="Bloem J."/>
            <person name="Labutti K."/>
            <person name="Salamov A."/>
            <person name="Andreopoulos B."/>
            <person name="Baker S."/>
            <person name="Barry K."/>
            <person name="Bills G."/>
            <person name="Bluhm B."/>
            <person name="Cannon C."/>
            <person name="Castanera R."/>
            <person name="Culley D."/>
            <person name="Daum C."/>
            <person name="Ezra D."/>
            <person name="Gonzalez J."/>
            <person name="Henrissat B."/>
            <person name="Kuo A."/>
            <person name="Liang C."/>
            <person name="Lipzen A."/>
            <person name="Lutzoni F."/>
            <person name="Magnuson J."/>
            <person name="Mondo S."/>
            <person name="Nolan M."/>
            <person name="Ohm R."/>
            <person name="Pangilinan J."/>
            <person name="Park H.-J."/>
            <person name="Ramirez L."/>
            <person name="Alfaro M."/>
            <person name="Sun H."/>
            <person name="Tritt A."/>
            <person name="Yoshinaga Y."/>
            <person name="Zwiers L.-H."/>
            <person name="Turgeon B."/>
            <person name="Goodwin S."/>
            <person name="Spatafora J."/>
            <person name="Crous P."/>
            <person name="Grigoriev I."/>
        </authorList>
    </citation>
    <scope>NUCLEOTIDE SEQUENCE</scope>
    <source>
        <strain evidence="6">CBS 110217</strain>
    </source>
</reference>
<evidence type="ECO:0000256" key="4">
    <source>
        <dbReference type="ARBA" id="ARBA00022989"/>
    </source>
</evidence>
<dbReference type="GO" id="GO:0034975">
    <property type="term" value="P:protein folding in endoplasmic reticulum"/>
    <property type="evidence" value="ECO:0007669"/>
    <property type="project" value="TreeGrafter"/>
</dbReference>
<dbReference type="EMBL" id="ML978176">
    <property type="protein sequence ID" value="KAF2032011.1"/>
    <property type="molecule type" value="Genomic_DNA"/>
</dbReference>
<dbReference type="Proteomes" id="UP000799777">
    <property type="component" value="Unassembled WGS sequence"/>
</dbReference>
<evidence type="ECO:0000256" key="2">
    <source>
        <dbReference type="ARBA" id="ARBA00006109"/>
    </source>
</evidence>
<dbReference type="OrthoDB" id="44756at2759"/>
<dbReference type="Pfam" id="PF10270">
    <property type="entry name" value="MMgT"/>
    <property type="match status" value="1"/>
</dbReference>
<evidence type="ECO:0000313" key="7">
    <source>
        <dbReference type="Proteomes" id="UP000799777"/>
    </source>
</evidence>
<dbReference type="InterPro" id="IPR018937">
    <property type="entry name" value="MMgT"/>
</dbReference>
<protein>
    <recommendedName>
        <fullName evidence="8">Magnesium transporter</fullName>
    </recommendedName>
</protein>
<keyword evidence="3" id="KW-0812">Transmembrane</keyword>
<keyword evidence="5" id="KW-0472">Membrane</keyword>
<evidence type="ECO:0000256" key="3">
    <source>
        <dbReference type="ARBA" id="ARBA00022692"/>
    </source>
</evidence>
<name>A0A9P4LLX3_9PLEO</name>
<evidence type="ECO:0000256" key="5">
    <source>
        <dbReference type="ARBA" id="ARBA00023136"/>
    </source>
</evidence>
<gene>
    <name evidence="6" type="ORF">EK21DRAFT_61945</name>
</gene>
<dbReference type="PANTHER" id="PTHR28144">
    <property type="entry name" value="ER MEMBRANE PROTEIN COMPLEX SUBUNIT 5"/>
    <property type="match status" value="1"/>
</dbReference>
<proteinExistence type="inferred from homology"/>
<evidence type="ECO:0000313" key="6">
    <source>
        <dbReference type="EMBL" id="KAF2032011.1"/>
    </source>
</evidence>
<evidence type="ECO:0008006" key="8">
    <source>
        <dbReference type="Google" id="ProtNLM"/>
    </source>
</evidence>
<keyword evidence="7" id="KW-1185">Reference proteome</keyword>
<dbReference type="AlphaFoldDB" id="A0A9P4LLX3"/>
<comment type="similarity">
    <text evidence="2">Belongs to the membrane magnesium transporter (TC 1.A.67) family.</text>
</comment>
<keyword evidence="4" id="KW-1133">Transmembrane helix</keyword>
<dbReference type="PANTHER" id="PTHR28144:SF1">
    <property type="entry name" value="ER MEMBRANE PROTEIN COMPLEX SUBUNIT 5"/>
    <property type="match status" value="1"/>
</dbReference>
<comment type="caution">
    <text evidence="6">The sequence shown here is derived from an EMBL/GenBank/DDBJ whole genome shotgun (WGS) entry which is preliminary data.</text>
</comment>
<organism evidence="6 7">
    <name type="scientific">Setomelanomma holmii</name>
    <dbReference type="NCBI Taxonomy" id="210430"/>
    <lineage>
        <taxon>Eukaryota</taxon>
        <taxon>Fungi</taxon>
        <taxon>Dikarya</taxon>
        <taxon>Ascomycota</taxon>
        <taxon>Pezizomycotina</taxon>
        <taxon>Dothideomycetes</taxon>
        <taxon>Pleosporomycetidae</taxon>
        <taxon>Pleosporales</taxon>
        <taxon>Pleosporineae</taxon>
        <taxon>Phaeosphaeriaceae</taxon>
        <taxon>Setomelanomma</taxon>
    </lineage>
</organism>
<dbReference type="InterPro" id="IPR053279">
    <property type="entry name" value="EMC_subunit"/>
</dbReference>
<evidence type="ECO:0000256" key="1">
    <source>
        <dbReference type="ARBA" id="ARBA00004127"/>
    </source>
</evidence>
<comment type="subcellular location">
    <subcellularLocation>
        <location evidence="1">Endomembrane system</location>
        <topology evidence="1">Multi-pass membrane protein</topology>
    </subcellularLocation>
</comment>